<proteinExistence type="predicted"/>
<accession>A0A559SU63</accession>
<keyword evidence="1" id="KW-0812">Transmembrane</keyword>
<dbReference type="RefSeq" id="WP_022717552.1">
    <property type="nucleotide sequence ID" value="NZ_ATTQ01000016.1"/>
</dbReference>
<reference evidence="2 3" key="1">
    <citation type="submission" date="2019-06" db="EMBL/GenBank/DDBJ databases">
        <title>Pac Bio to generate improved reference genome sequences for organisms with transposon mutant libraries (support for FEBA project).</title>
        <authorList>
            <person name="Blow M."/>
        </authorList>
    </citation>
    <scope>NUCLEOTIDE SEQUENCE [LARGE SCALE GENOMIC DNA]</scope>
    <source>
        <strain evidence="2 3">USDA 1844</strain>
    </source>
</reference>
<sequence length="169" mass="17552">MNNEIASSVQPGVPASIHTVKMRIALLILALASVIFPAVTVKAMGMFSQGVSLPALAGSIAYLIPVVFAAALAAPFTAQLQPYSRVVDLVAAAVGVLFLVWGVWSLVDAYSTMAQQERALSSLIGGSSAFQAPRVSDFGSFTPSIGAFALLATAVLSMLQARKALEKRA</sequence>
<dbReference type="Proteomes" id="UP000319824">
    <property type="component" value="Unassembled WGS sequence"/>
</dbReference>
<keyword evidence="1" id="KW-1133">Transmembrane helix</keyword>
<organism evidence="2 3">
    <name type="scientific">Rhizobium mongolense USDA 1844</name>
    <dbReference type="NCBI Taxonomy" id="1079460"/>
    <lineage>
        <taxon>Bacteria</taxon>
        <taxon>Pseudomonadati</taxon>
        <taxon>Pseudomonadota</taxon>
        <taxon>Alphaproteobacteria</taxon>
        <taxon>Hyphomicrobiales</taxon>
        <taxon>Rhizobiaceae</taxon>
        <taxon>Rhizobium/Agrobacterium group</taxon>
        <taxon>Rhizobium</taxon>
    </lineage>
</organism>
<protein>
    <submittedName>
        <fullName evidence="2">Uncharacterized protein</fullName>
    </submittedName>
</protein>
<feature type="transmembrane region" description="Helical" evidence="1">
    <location>
        <begin position="138"/>
        <end position="159"/>
    </location>
</feature>
<gene>
    <name evidence="2" type="ORF">BCL32_6237</name>
</gene>
<dbReference type="EMBL" id="VISO01000003">
    <property type="protein sequence ID" value="TVZ65896.1"/>
    <property type="molecule type" value="Genomic_DNA"/>
</dbReference>
<evidence type="ECO:0000313" key="2">
    <source>
        <dbReference type="EMBL" id="TVZ65896.1"/>
    </source>
</evidence>
<feature type="transmembrane region" description="Helical" evidence="1">
    <location>
        <begin position="53"/>
        <end position="74"/>
    </location>
</feature>
<feature type="transmembrane region" description="Helical" evidence="1">
    <location>
        <begin position="86"/>
        <end position="104"/>
    </location>
</feature>
<evidence type="ECO:0000256" key="1">
    <source>
        <dbReference type="SAM" id="Phobius"/>
    </source>
</evidence>
<feature type="transmembrane region" description="Helical" evidence="1">
    <location>
        <begin position="24"/>
        <end position="47"/>
    </location>
</feature>
<evidence type="ECO:0000313" key="3">
    <source>
        <dbReference type="Proteomes" id="UP000319824"/>
    </source>
</evidence>
<keyword evidence="1" id="KW-0472">Membrane</keyword>
<comment type="caution">
    <text evidence="2">The sequence shown here is derived from an EMBL/GenBank/DDBJ whole genome shotgun (WGS) entry which is preliminary data.</text>
</comment>
<name>A0A559SU63_9HYPH</name>
<dbReference type="AlphaFoldDB" id="A0A559SU63"/>